<dbReference type="InterPro" id="IPR037038">
    <property type="entry name" value="HepT-like_sf"/>
</dbReference>
<dbReference type="RefSeq" id="WP_369018043.1">
    <property type="nucleotide sequence ID" value="NZ_CP121689.1"/>
</dbReference>
<evidence type="ECO:0000256" key="4">
    <source>
        <dbReference type="ARBA" id="ARBA00024207"/>
    </source>
</evidence>
<dbReference type="Pfam" id="PF01934">
    <property type="entry name" value="HepT-like"/>
    <property type="match status" value="1"/>
</dbReference>
<proteinExistence type="inferred from homology"/>
<keyword evidence="1" id="KW-1277">Toxin-antitoxin system</keyword>
<sequence length="100" mass="11308">MVFKKQSVIERLKKLEEVLAKLEDKSGITPEEYQRDTDTQWIIERGLELASSAIFDIGNHILAGVYRTSVEEYEQINSLTRAFPASREAPSFSPEGPGHL</sequence>
<comment type="similarity">
    <text evidence="4">Belongs to the HepT RNase toxin family.</text>
</comment>
<name>A0ABZ2YAP0_9BACT</name>
<evidence type="ECO:0000313" key="6">
    <source>
        <dbReference type="Proteomes" id="UP001461341"/>
    </source>
</evidence>
<keyword evidence="6" id="KW-1185">Reference proteome</keyword>
<keyword evidence="2" id="KW-0540">Nuclease</keyword>
<organism evidence="5 6">
    <name type="scientific">Thermatribacter velox</name>
    <dbReference type="NCBI Taxonomy" id="3039681"/>
    <lineage>
        <taxon>Bacteria</taxon>
        <taxon>Pseudomonadati</taxon>
        <taxon>Atribacterota</taxon>
        <taxon>Atribacteria</taxon>
        <taxon>Atribacterales</taxon>
        <taxon>Thermatribacteraceae</taxon>
        <taxon>Thermatribacter</taxon>
    </lineage>
</organism>
<dbReference type="InterPro" id="IPR008201">
    <property type="entry name" value="HepT-like"/>
</dbReference>
<evidence type="ECO:0000256" key="1">
    <source>
        <dbReference type="ARBA" id="ARBA00022649"/>
    </source>
</evidence>
<protein>
    <submittedName>
        <fullName evidence="5">DUF86 domain-containing protein</fullName>
    </submittedName>
</protein>
<reference evidence="5 6" key="1">
    <citation type="submission" date="2023-03" db="EMBL/GenBank/DDBJ databases">
        <title>Novel Species.</title>
        <authorList>
            <person name="Ma S."/>
        </authorList>
    </citation>
    <scope>NUCLEOTIDE SEQUENCE [LARGE SCALE GENOMIC DNA]</scope>
    <source>
        <strain evidence="5 6">B11</strain>
    </source>
</reference>
<dbReference type="EMBL" id="CP121689">
    <property type="protein sequence ID" value="WZL75892.1"/>
    <property type="molecule type" value="Genomic_DNA"/>
</dbReference>
<accession>A0ABZ2YAP0</accession>
<evidence type="ECO:0000256" key="3">
    <source>
        <dbReference type="ARBA" id="ARBA00022801"/>
    </source>
</evidence>
<dbReference type="Gene3D" id="1.20.120.580">
    <property type="entry name" value="bsu32300-like"/>
    <property type="match status" value="1"/>
</dbReference>
<evidence type="ECO:0000313" key="5">
    <source>
        <dbReference type="EMBL" id="WZL75892.1"/>
    </source>
</evidence>
<evidence type="ECO:0000256" key="2">
    <source>
        <dbReference type="ARBA" id="ARBA00022722"/>
    </source>
</evidence>
<gene>
    <name evidence="5" type="ORF">QBE54_09955</name>
</gene>
<keyword evidence="3" id="KW-0378">Hydrolase</keyword>
<dbReference type="Proteomes" id="UP001461341">
    <property type="component" value="Chromosome"/>
</dbReference>